<gene>
    <name evidence="1" type="ORF">G6N73_07780</name>
</gene>
<organism evidence="1 2">
    <name type="scientific">Allomesorhizobium camelthorni</name>
    <dbReference type="NCBI Taxonomy" id="475069"/>
    <lineage>
        <taxon>Bacteria</taxon>
        <taxon>Pseudomonadati</taxon>
        <taxon>Pseudomonadota</taxon>
        <taxon>Alphaproteobacteria</taxon>
        <taxon>Hyphomicrobiales</taxon>
        <taxon>Phyllobacteriaceae</taxon>
        <taxon>Allomesorhizobium</taxon>
    </lineage>
</organism>
<sequence length="38" mass="4864">MEAWTRRRLRMYLWRQWGNGHNRYKELRRRACQSSGPR</sequence>
<dbReference type="EMBL" id="JAAKZF010000006">
    <property type="protein sequence ID" value="NGO51081.1"/>
    <property type="molecule type" value="Genomic_DNA"/>
</dbReference>
<accession>A0A6G4W8I7</accession>
<dbReference type="AlphaFoldDB" id="A0A6G4W8I7"/>
<keyword evidence="2" id="KW-1185">Reference proteome</keyword>
<dbReference type="Proteomes" id="UP001642900">
    <property type="component" value="Unassembled WGS sequence"/>
</dbReference>
<reference evidence="1 2" key="1">
    <citation type="submission" date="2020-02" db="EMBL/GenBank/DDBJ databases">
        <title>Genome sequence of strain CCNWXJ40-4.</title>
        <authorList>
            <person name="Gao J."/>
            <person name="Sun J."/>
        </authorList>
    </citation>
    <scope>NUCLEOTIDE SEQUENCE [LARGE SCALE GENOMIC DNA]</scope>
    <source>
        <strain evidence="1 2">CCNWXJ 40-4</strain>
    </source>
</reference>
<evidence type="ECO:0000313" key="1">
    <source>
        <dbReference type="EMBL" id="NGO51081.1"/>
    </source>
</evidence>
<comment type="caution">
    <text evidence="1">The sequence shown here is derived from an EMBL/GenBank/DDBJ whole genome shotgun (WGS) entry which is preliminary data.</text>
</comment>
<name>A0A6G4W8I7_9HYPH</name>
<protein>
    <submittedName>
        <fullName evidence="1">Uncharacterized protein</fullName>
    </submittedName>
</protein>
<evidence type="ECO:0000313" key="2">
    <source>
        <dbReference type="Proteomes" id="UP001642900"/>
    </source>
</evidence>
<proteinExistence type="predicted"/>